<name>A0A8S5NIU3_9CAUD</name>
<dbReference type="EMBL" id="BK015179">
    <property type="protein sequence ID" value="DAD94638.1"/>
    <property type="molecule type" value="Genomic_DNA"/>
</dbReference>
<accession>A0A8S5NIU3</accession>
<dbReference type="Pfam" id="PF13173">
    <property type="entry name" value="AAA_14"/>
    <property type="match status" value="1"/>
</dbReference>
<proteinExistence type="predicted"/>
<evidence type="ECO:0000313" key="3">
    <source>
        <dbReference type="EMBL" id="DAD94638.1"/>
    </source>
</evidence>
<dbReference type="Gene3D" id="3.40.50.300">
    <property type="entry name" value="P-loop containing nucleotide triphosphate hydrolases"/>
    <property type="match status" value="1"/>
</dbReference>
<dbReference type="InterPro" id="IPR041682">
    <property type="entry name" value="AAA_14"/>
</dbReference>
<sequence length="435" mass="50227">MKRYALQNLVAWKNSKNRKPLLLYGARQVGKTWLMEEFGKTNFSDYVAINVEKNERIANVFNNTLNPQEIVTAIEMEARKKVTKDTLIIIDEIQACPRAITSLKYFCEDLPEYHVIAAGSLLGVAIHQGISFPVGKVESMYMYPMTFCEFLDALGEEKLCELINSSDFQMINLFKDKIITYLKTYFYVGGMPEVVKNYIENKDFQEVREIQNRILSDYKQDFSHHIPPTIRPQVTKLWDSIPRQLAKENKKFVYSEIENTKARVKEYDPALEWLKDSGLVYQIMRLSKPALPIKAYQEYNSFKLFMSDIGLLSAKSDLDIRTLLEGSKVFTEFKGSITEQFVLQELKAIQNIDIAYWANDAGRAEIDFVIQLDSQIIPVEVKAGINLKAKSLNVYKEKFNPDILVRTSLADYKKSDNLCDIPLYMIEQIKQICNL</sequence>
<feature type="domain" description="AAA" evidence="1">
    <location>
        <begin position="17"/>
        <end position="151"/>
    </location>
</feature>
<evidence type="ECO:0000259" key="2">
    <source>
        <dbReference type="Pfam" id="PF13635"/>
    </source>
</evidence>
<dbReference type="InterPro" id="IPR025420">
    <property type="entry name" value="DUF4143"/>
</dbReference>
<feature type="domain" description="DUF4143" evidence="2">
    <location>
        <begin position="220"/>
        <end position="384"/>
    </location>
</feature>
<dbReference type="PANTHER" id="PTHR33295">
    <property type="entry name" value="ATPASE"/>
    <property type="match status" value="1"/>
</dbReference>
<dbReference type="SUPFAM" id="SSF52540">
    <property type="entry name" value="P-loop containing nucleoside triphosphate hydrolases"/>
    <property type="match status" value="1"/>
</dbReference>
<evidence type="ECO:0000259" key="1">
    <source>
        <dbReference type="Pfam" id="PF13173"/>
    </source>
</evidence>
<protein>
    <submittedName>
        <fullName evidence="3">AAA domain protein</fullName>
    </submittedName>
</protein>
<dbReference type="Pfam" id="PF13635">
    <property type="entry name" value="DUF4143"/>
    <property type="match status" value="1"/>
</dbReference>
<organism evidence="3">
    <name type="scientific">Siphoviridae sp. ctrKX6</name>
    <dbReference type="NCBI Taxonomy" id="2826476"/>
    <lineage>
        <taxon>Viruses</taxon>
        <taxon>Duplodnaviria</taxon>
        <taxon>Heunggongvirae</taxon>
        <taxon>Uroviricota</taxon>
        <taxon>Caudoviricetes</taxon>
    </lineage>
</organism>
<dbReference type="PANTHER" id="PTHR33295:SF7">
    <property type="entry name" value="ATPASE"/>
    <property type="match status" value="1"/>
</dbReference>
<reference evidence="3" key="1">
    <citation type="journal article" date="2021" name="Proc. Natl. Acad. Sci. U.S.A.">
        <title>A Catalog of Tens of Thousands of Viruses from Human Metagenomes Reveals Hidden Associations with Chronic Diseases.</title>
        <authorList>
            <person name="Tisza M.J."/>
            <person name="Buck C.B."/>
        </authorList>
    </citation>
    <scope>NUCLEOTIDE SEQUENCE</scope>
    <source>
        <strain evidence="3">CtrKX6</strain>
    </source>
</reference>
<dbReference type="InterPro" id="IPR027417">
    <property type="entry name" value="P-loop_NTPase"/>
</dbReference>